<keyword evidence="1" id="KW-0732">Signal</keyword>
<reference evidence="2" key="1">
    <citation type="submission" date="2023-08" db="EMBL/GenBank/DDBJ databases">
        <title>Reference Genome Resource for the Citrus Pathogen Phytophthora citrophthora.</title>
        <authorList>
            <person name="Moller H."/>
            <person name="Coetzee B."/>
            <person name="Rose L.J."/>
            <person name="Van Niekerk J.M."/>
        </authorList>
    </citation>
    <scope>NUCLEOTIDE SEQUENCE</scope>
    <source>
        <strain evidence="2">STE-U-9442</strain>
    </source>
</reference>
<dbReference type="Proteomes" id="UP001259832">
    <property type="component" value="Unassembled WGS sequence"/>
</dbReference>
<protein>
    <recommendedName>
        <fullName evidence="4">RxLR effector protein</fullName>
    </recommendedName>
</protein>
<feature type="chain" id="PRO_5041932167" description="RxLR effector protein" evidence="1">
    <location>
        <begin position="23"/>
        <end position="122"/>
    </location>
</feature>
<accession>A0AAD9LM49</accession>
<dbReference type="EMBL" id="JASMQC010000011">
    <property type="protein sequence ID" value="KAK1941915.1"/>
    <property type="molecule type" value="Genomic_DNA"/>
</dbReference>
<keyword evidence="3" id="KW-1185">Reference proteome</keyword>
<evidence type="ECO:0008006" key="4">
    <source>
        <dbReference type="Google" id="ProtNLM"/>
    </source>
</evidence>
<sequence length="122" mass="13651">MRVLGAIFSALFLVAGIDVASALTNSNVAFPGNPRSLTVETVETKTLLRSYEADSEERAGAQLSYVDKFAAKMMQKLYRNPSDVFKRLKLKDADLENNPVFKGWLVYVNKFRQAKGVENFPD</sequence>
<evidence type="ECO:0000313" key="2">
    <source>
        <dbReference type="EMBL" id="KAK1941915.1"/>
    </source>
</evidence>
<evidence type="ECO:0000256" key="1">
    <source>
        <dbReference type="SAM" id="SignalP"/>
    </source>
</evidence>
<feature type="signal peptide" evidence="1">
    <location>
        <begin position="1"/>
        <end position="22"/>
    </location>
</feature>
<gene>
    <name evidence="2" type="ORF">P3T76_006979</name>
</gene>
<dbReference type="GO" id="GO:0043657">
    <property type="term" value="C:host cell"/>
    <property type="evidence" value="ECO:0007669"/>
    <property type="project" value="UniProtKB-SubCell"/>
</dbReference>
<dbReference type="GO" id="GO:0005576">
    <property type="term" value="C:extracellular region"/>
    <property type="evidence" value="ECO:0007669"/>
    <property type="project" value="UniProtKB-SubCell"/>
</dbReference>
<evidence type="ECO:0000313" key="3">
    <source>
        <dbReference type="Proteomes" id="UP001259832"/>
    </source>
</evidence>
<name>A0AAD9LM49_9STRA</name>
<dbReference type="AlphaFoldDB" id="A0AAD9LM49"/>
<comment type="caution">
    <text evidence="2">The sequence shown here is derived from an EMBL/GenBank/DDBJ whole genome shotgun (WGS) entry which is preliminary data.</text>
</comment>
<proteinExistence type="predicted"/>
<organism evidence="2 3">
    <name type="scientific">Phytophthora citrophthora</name>
    <dbReference type="NCBI Taxonomy" id="4793"/>
    <lineage>
        <taxon>Eukaryota</taxon>
        <taxon>Sar</taxon>
        <taxon>Stramenopiles</taxon>
        <taxon>Oomycota</taxon>
        <taxon>Peronosporomycetes</taxon>
        <taxon>Peronosporales</taxon>
        <taxon>Peronosporaceae</taxon>
        <taxon>Phytophthora</taxon>
    </lineage>
</organism>